<dbReference type="Pfam" id="PF07947">
    <property type="entry name" value="YhhN"/>
    <property type="match status" value="1"/>
</dbReference>
<protein>
    <recommendedName>
        <fullName evidence="9">Lysoplasmalogenase</fullName>
    </recommendedName>
</protein>
<comment type="similarity">
    <text evidence="2">Belongs to the TMEM86 family.</text>
</comment>
<name>A0A432G4B2_9DELT</name>
<dbReference type="InterPro" id="IPR012506">
    <property type="entry name" value="TMEM86B-like"/>
</dbReference>
<dbReference type="GO" id="GO:0016787">
    <property type="term" value="F:hydrolase activity"/>
    <property type="evidence" value="ECO:0007669"/>
    <property type="project" value="TreeGrafter"/>
</dbReference>
<keyword evidence="3 6" id="KW-0812">Transmembrane</keyword>
<evidence type="ECO:0008006" key="9">
    <source>
        <dbReference type="Google" id="ProtNLM"/>
    </source>
</evidence>
<evidence type="ECO:0000313" key="7">
    <source>
        <dbReference type="EMBL" id="RTZ78554.1"/>
    </source>
</evidence>
<accession>A0A432G4B2</accession>
<proteinExistence type="inferred from homology"/>
<reference evidence="7 8" key="1">
    <citation type="submission" date="2018-06" db="EMBL/GenBank/DDBJ databases">
        <title>Combined omics and stable isotope probing to characterize newly discovered Mariana Back-Arc vent microbial communities.</title>
        <authorList>
            <person name="Trembath-Reichert E."/>
            <person name="Huber J.A."/>
        </authorList>
    </citation>
    <scope>NUCLEOTIDE SEQUENCE [LARGE SCALE GENOMIC DNA]</scope>
    <source>
        <strain evidence="7">MAG 63_2</strain>
    </source>
</reference>
<gene>
    <name evidence="7" type="ORF">DSY98_07125</name>
</gene>
<comment type="caution">
    <text evidence="7">The sequence shown here is derived from an EMBL/GenBank/DDBJ whole genome shotgun (WGS) entry which is preliminary data.</text>
</comment>
<evidence type="ECO:0000256" key="4">
    <source>
        <dbReference type="ARBA" id="ARBA00022989"/>
    </source>
</evidence>
<evidence type="ECO:0000256" key="2">
    <source>
        <dbReference type="ARBA" id="ARBA00007375"/>
    </source>
</evidence>
<dbReference type="AlphaFoldDB" id="A0A432G4B2"/>
<keyword evidence="5 6" id="KW-0472">Membrane</keyword>
<evidence type="ECO:0000256" key="6">
    <source>
        <dbReference type="SAM" id="Phobius"/>
    </source>
</evidence>
<evidence type="ECO:0000256" key="3">
    <source>
        <dbReference type="ARBA" id="ARBA00022692"/>
    </source>
</evidence>
<dbReference type="PANTHER" id="PTHR31885:SF6">
    <property type="entry name" value="GH04784P"/>
    <property type="match status" value="1"/>
</dbReference>
<sequence length="84" mass="9712">MELNILVILIMSGLVRERYLQLELPQTLFAECGAILFLISDALLAWNRFRMKFKSAQFLIMGTYYVAQWALAMSLGQPNVYYLS</sequence>
<evidence type="ECO:0000313" key="8">
    <source>
        <dbReference type="Proteomes" id="UP000286732"/>
    </source>
</evidence>
<comment type="subcellular location">
    <subcellularLocation>
        <location evidence="1">Membrane</location>
        <topology evidence="1">Multi-pass membrane protein</topology>
    </subcellularLocation>
</comment>
<dbReference type="GO" id="GO:0016020">
    <property type="term" value="C:membrane"/>
    <property type="evidence" value="ECO:0007669"/>
    <property type="project" value="UniProtKB-SubCell"/>
</dbReference>
<evidence type="ECO:0000256" key="5">
    <source>
        <dbReference type="ARBA" id="ARBA00023136"/>
    </source>
</evidence>
<dbReference type="Proteomes" id="UP000286732">
    <property type="component" value="Unassembled WGS sequence"/>
</dbReference>
<dbReference type="PANTHER" id="PTHR31885">
    <property type="entry name" value="GH04784P"/>
    <property type="match status" value="1"/>
</dbReference>
<dbReference type="EMBL" id="QNZM01000281">
    <property type="protein sequence ID" value="RTZ78554.1"/>
    <property type="molecule type" value="Genomic_DNA"/>
</dbReference>
<keyword evidence="4 6" id="KW-1133">Transmembrane helix</keyword>
<feature type="transmembrane region" description="Helical" evidence="6">
    <location>
        <begin position="58"/>
        <end position="76"/>
    </location>
</feature>
<feature type="transmembrane region" description="Helical" evidence="6">
    <location>
        <begin position="28"/>
        <end position="46"/>
    </location>
</feature>
<organism evidence="7 8">
    <name type="scientific">SAR324 cluster bacterium</name>
    <dbReference type="NCBI Taxonomy" id="2024889"/>
    <lineage>
        <taxon>Bacteria</taxon>
        <taxon>Deltaproteobacteria</taxon>
        <taxon>SAR324 cluster</taxon>
    </lineage>
</organism>
<evidence type="ECO:0000256" key="1">
    <source>
        <dbReference type="ARBA" id="ARBA00004141"/>
    </source>
</evidence>